<gene>
    <name evidence="4" type="ORF">OAUR00152_LOCUS30201</name>
    <name evidence="5" type="ORF">OAUR00152_LOCUS30203</name>
</gene>
<feature type="domain" description="Beta-carotene isomerase D27-like C-terminal" evidence="3">
    <location>
        <begin position="191"/>
        <end position="273"/>
    </location>
</feature>
<feature type="signal peptide" evidence="2">
    <location>
        <begin position="1"/>
        <end position="17"/>
    </location>
</feature>
<evidence type="ECO:0000259" key="3">
    <source>
        <dbReference type="Pfam" id="PF13225"/>
    </source>
</evidence>
<dbReference type="EMBL" id="HBKQ01043777">
    <property type="protein sequence ID" value="CAE2268093.1"/>
    <property type="molecule type" value="Transcribed_RNA"/>
</dbReference>
<dbReference type="InterPro" id="IPR038938">
    <property type="entry name" value="D27-like"/>
</dbReference>
<organism evidence="5">
    <name type="scientific">Odontella aurita</name>
    <dbReference type="NCBI Taxonomy" id="265563"/>
    <lineage>
        <taxon>Eukaryota</taxon>
        <taxon>Sar</taxon>
        <taxon>Stramenopiles</taxon>
        <taxon>Ochrophyta</taxon>
        <taxon>Bacillariophyta</taxon>
        <taxon>Mediophyceae</taxon>
        <taxon>Biddulphiophycidae</taxon>
        <taxon>Eupodiscales</taxon>
        <taxon>Odontellaceae</taxon>
        <taxon>Odontella</taxon>
    </lineage>
</organism>
<dbReference type="Pfam" id="PF13225">
    <property type="entry name" value="D27-like_C"/>
    <property type="match status" value="1"/>
</dbReference>
<feature type="region of interest" description="Disordered" evidence="1">
    <location>
        <begin position="298"/>
        <end position="320"/>
    </location>
</feature>
<accession>A0A6U6HWD1</accession>
<name>A0A6U6HWD1_9STRA</name>
<dbReference type="InterPro" id="IPR025114">
    <property type="entry name" value="D27-like_C"/>
</dbReference>
<sequence length="320" mass="35571">MVPAFILATLCVGVARAANEVPQATAFLTRVSPDARMTREGNMSERRSSVYFNMSSKRMFFADGNRSDGKRTSWTIEGPPPETRPDYEHIHGPLGKFLDDIFMALFRTRLAERVGVDSNLPKNDYQGLMELVAAMNARFSDRRDVQKIAQYTLRSLFPSWLPGQFGVMFAKPFPAFSSRLNAWATMMTGTWLMGECEVNDCDVDGGSVGKDQGVLVKRCRFLEESGCASVCVNSCKIPTQNFFNENMGLPLTMTPDYETGECQFSFGLTPTEVGEFDARNTPCLSRCPTTGSMRIWHDGGKRLDGKSTTAPKCSLMDSED</sequence>
<protein>
    <recommendedName>
        <fullName evidence="3">Beta-carotene isomerase D27-like C-terminal domain-containing protein</fullName>
    </recommendedName>
</protein>
<keyword evidence="2" id="KW-0732">Signal</keyword>
<evidence type="ECO:0000313" key="4">
    <source>
        <dbReference type="EMBL" id="CAE2268090.1"/>
    </source>
</evidence>
<evidence type="ECO:0000256" key="2">
    <source>
        <dbReference type="SAM" id="SignalP"/>
    </source>
</evidence>
<reference evidence="5" key="1">
    <citation type="submission" date="2021-01" db="EMBL/GenBank/DDBJ databases">
        <authorList>
            <person name="Corre E."/>
            <person name="Pelletier E."/>
            <person name="Niang G."/>
            <person name="Scheremetjew M."/>
            <person name="Finn R."/>
            <person name="Kale V."/>
            <person name="Holt S."/>
            <person name="Cochrane G."/>
            <person name="Meng A."/>
            <person name="Brown T."/>
            <person name="Cohen L."/>
        </authorList>
    </citation>
    <scope>NUCLEOTIDE SEQUENCE</scope>
    <source>
        <strain evidence="5">Isolate 1302-5</strain>
    </source>
</reference>
<dbReference type="PANTHER" id="PTHR33591:SF2">
    <property type="entry name" value="BETA-CAROTENE ISOMERASE D27"/>
    <property type="match status" value="1"/>
</dbReference>
<dbReference type="PANTHER" id="PTHR33591">
    <property type="entry name" value="BETA-CAROTENE ISOMERASE D27"/>
    <property type="match status" value="1"/>
</dbReference>
<feature type="chain" id="PRO_5035586076" description="Beta-carotene isomerase D27-like C-terminal domain-containing protein" evidence="2">
    <location>
        <begin position="18"/>
        <end position="320"/>
    </location>
</feature>
<dbReference type="EMBL" id="HBKQ01043775">
    <property type="protein sequence ID" value="CAE2268090.1"/>
    <property type="molecule type" value="Transcribed_RNA"/>
</dbReference>
<dbReference type="AlphaFoldDB" id="A0A6U6HWD1"/>
<proteinExistence type="predicted"/>
<evidence type="ECO:0000256" key="1">
    <source>
        <dbReference type="SAM" id="MobiDB-lite"/>
    </source>
</evidence>
<evidence type="ECO:0000313" key="5">
    <source>
        <dbReference type="EMBL" id="CAE2268093.1"/>
    </source>
</evidence>
<dbReference type="GO" id="GO:0005506">
    <property type="term" value="F:iron ion binding"/>
    <property type="evidence" value="ECO:0007669"/>
    <property type="project" value="InterPro"/>
</dbReference>